<dbReference type="OrthoDB" id="9786910at2"/>
<keyword evidence="7 9" id="KW-1133">Transmembrane helix</keyword>
<dbReference type="PANTHER" id="PTHR30413:SF8">
    <property type="entry name" value="TRANSPORT PERMEASE PROTEIN"/>
    <property type="match status" value="1"/>
</dbReference>
<dbReference type="Pfam" id="PF01061">
    <property type="entry name" value="ABC2_membrane"/>
    <property type="match status" value="1"/>
</dbReference>
<evidence type="ECO:0000256" key="6">
    <source>
        <dbReference type="ARBA" id="ARBA00022692"/>
    </source>
</evidence>
<evidence type="ECO:0000256" key="4">
    <source>
        <dbReference type="ARBA" id="ARBA00022475"/>
    </source>
</evidence>
<keyword evidence="5" id="KW-0997">Cell inner membrane</keyword>
<comment type="subcellular location">
    <subcellularLocation>
        <location evidence="1">Cell inner membrane</location>
        <topology evidence="1">Multi-pass membrane protein</topology>
    </subcellularLocation>
    <subcellularLocation>
        <location evidence="9">Cell membrane</location>
        <topology evidence="9">Multi-pass membrane protein</topology>
    </subcellularLocation>
</comment>
<feature type="transmembrane region" description="Helical" evidence="9">
    <location>
        <begin position="81"/>
        <end position="100"/>
    </location>
</feature>
<accession>A0A6L3ZDD5</accession>
<organism evidence="11 12">
    <name type="scientific">Phaeocystidibacter marisrubri</name>
    <dbReference type="NCBI Taxonomy" id="1577780"/>
    <lineage>
        <taxon>Bacteria</taxon>
        <taxon>Pseudomonadati</taxon>
        <taxon>Bacteroidota</taxon>
        <taxon>Flavobacteriia</taxon>
        <taxon>Flavobacteriales</taxon>
        <taxon>Phaeocystidibacteraceae</taxon>
        <taxon>Phaeocystidibacter</taxon>
    </lineage>
</organism>
<dbReference type="AlphaFoldDB" id="A0A6L3ZDD5"/>
<keyword evidence="6 9" id="KW-0812">Transmembrane</keyword>
<dbReference type="RefSeq" id="WP_151693086.1">
    <property type="nucleotide sequence ID" value="NZ_BMGX01000001.1"/>
</dbReference>
<evidence type="ECO:0000256" key="9">
    <source>
        <dbReference type="RuleBase" id="RU361157"/>
    </source>
</evidence>
<reference evidence="11 12" key="1">
    <citation type="submission" date="2019-10" db="EMBL/GenBank/DDBJ databases">
        <title>Genome sequence of Phaeocystidibacter marisrubri JCM30614 (type strain).</title>
        <authorList>
            <person name="Bowman J.P."/>
        </authorList>
    </citation>
    <scope>NUCLEOTIDE SEQUENCE [LARGE SCALE GENOMIC DNA]</scope>
    <source>
        <strain evidence="11 12">JCM 30614</strain>
    </source>
</reference>
<gene>
    <name evidence="11" type="ORF">F8C82_08100</name>
</gene>
<feature type="transmembrane region" description="Helical" evidence="9">
    <location>
        <begin position="191"/>
        <end position="212"/>
    </location>
</feature>
<evidence type="ECO:0000313" key="11">
    <source>
        <dbReference type="EMBL" id="KAB2815656.1"/>
    </source>
</evidence>
<evidence type="ECO:0000256" key="2">
    <source>
        <dbReference type="ARBA" id="ARBA00007783"/>
    </source>
</evidence>
<dbReference type="PANTHER" id="PTHR30413">
    <property type="entry name" value="INNER MEMBRANE TRANSPORT PERMEASE"/>
    <property type="match status" value="1"/>
</dbReference>
<keyword evidence="4 9" id="KW-1003">Cell membrane</keyword>
<proteinExistence type="inferred from homology"/>
<comment type="caution">
    <text evidence="11">The sequence shown here is derived from an EMBL/GenBank/DDBJ whole genome shotgun (WGS) entry which is preliminary data.</text>
</comment>
<dbReference type="InterPro" id="IPR013525">
    <property type="entry name" value="ABC2_TM"/>
</dbReference>
<dbReference type="EMBL" id="WBVQ01000002">
    <property type="protein sequence ID" value="KAB2815656.1"/>
    <property type="molecule type" value="Genomic_DNA"/>
</dbReference>
<name>A0A6L3ZDD5_9FLAO</name>
<feature type="transmembrane region" description="Helical" evidence="9">
    <location>
        <begin position="250"/>
        <end position="268"/>
    </location>
</feature>
<keyword evidence="12" id="KW-1185">Reference proteome</keyword>
<evidence type="ECO:0000313" key="12">
    <source>
        <dbReference type="Proteomes" id="UP000484164"/>
    </source>
</evidence>
<evidence type="ECO:0000256" key="5">
    <source>
        <dbReference type="ARBA" id="ARBA00022519"/>
    </source>
</evidence>
<evidence type="ECO:0000256" key="7">
    <source>
        <dbReference type="ARBA" id="ARBA00022989"/>
    </source>
</evidence>
<keyword evidence="3 9" id="KW-0813">Transport</keyword>
<evidence type="ECO:0000256" key="8">
    <source>
        <dbReference type="ARBA" id="ARBA00023136"/>
    </source>
</evidence>
<dbReference type="PROSITE" id="PS51012">
    <property type="entry name" value="ABC_TM2"/>
    <property type="match status" value="1"/>
</dbReference>
<protein>
    <recommendedName>
        <fullName evidence="9">Transport permease protein</fullName>
    </recommendedName>
</protein>
<evidence type="ECO:0000256" key="1">
    <source>
        <dbReference type="ARBA" id="ARBA00004429"/>
    </source>
</evidence>
<dbReference type="Proteomes" id="UP000484164">
    <property type="component" value="Unassembled WGS sequence"/>
</dbReference>
<dbReference type="GO" id="GO:0005886">
    <property type="term" value="C:plasma membrane"/>
    <property type="evidence" value="ECO:0007669"/>
    <property type="project" value="UniProtKB-SubCell"/>
</dbReference>
<sequence>MAENRPITVVDANSKSASNGLSTLWNYRELLGSLSRRDFRVRFVQTRLGYVWAIIQPLFLIAILTFLFSKVLSVNTGHAPYPLFALSGQILWSFFSYSAVQGGQSLVQAQHMIRKIWFPRIVLPFSKAGVGLIDLAIGLVLLLALMPIFNMPYSTSIALILLAVLFTVVAGMGISLWTSSLGIKYRDIQHALPYVIQFLFFLTPVAYPSGILGRAVGESNTWIAYLNPMAGPIDIARYGLFGSEINSSHVSISCAIAFFVLISGWIYFHKVERNMADTL</sequence>
<feature type="transmembrane region" description="Helical" evidence="9">
    <location>
        <begin position="50"/>
        <end position="69"/>
    </location>
</feature>
<dbReference type="InterPro" id="IPR047817">
    <property type="entry name" value="ABC2_TM_bact-type"/>
</dbReference>
<dbReference type="GO" id="GO:0140359">
    <property type="term" value="F:ABC-type transporter activity"/>
    <property type="evidence" value="ECO:0007669"/>
    <property type="project" value="InterPro"/>
</dbReference>
<feature type="domain" description="ABC transmembrane type-2" evidence="10">
    <location>
        <begin position="48"/>
        <end position="271"/>
    </location>
</feature>
<evidence type="ECO:0000256" key="3">
    <source>
        <dbReference type="ARBA" id="ARBA00022448"/>
    </source>
</evidence>
<evidence type="ECO:0000259" key="10">
    <source>
        <dbReference type="PROSITE" id="PS51012"/>
    </source>
</evidence>
<feature type="transmembrane region" description="Helical" evidence="9">
    <location>
        <begin position="157"/>
        <end position="179"/>
    </location>
</feature>
<dbReference type="GO" id="GO:0015920">
    <property type="term" value="P:lipopolysaccharide transport"/>
    <property type="evidence" value="ECO:0007669"/>
    <property type="project" value="TreeGrafter"/>
</dbReference>
<feature type="transmembrane region" description="Helical" evidence="9">
    <location>
        <begin position="121"/>
        <end position="145"/>
    </location>
</feature>
<keyword evidence="8 9" id="KW-0472">Membrane</keyword>
<comment type="similarity">
    <text evidence="2 9">Belongs to the ABC-2 integral membrane protein family.</text>
</comment>